<dbReference type="EMBL" id="CP087994">
    <property type="protein sequence ID" value="UYO62310.1"/>
    <property type="molecule type" value="Genomic_DNA"/>
</dbReference>
<proteinExistence type="predicted"/>
<dbReference type="STRING" id="52694.ACWI_09190"/>
<sequence length="179" mass="20006">MIELAEVLDLADKSGFTRAAKLEVSTIDLNPEVRQMCADNKCQIYDTNWACPPGCGTLEECGTKVKNYKHGVIVQTTGELEDSFDFEGMEEIKNKHNASFDRLVEALFEKKADMLPLGDGCCSLCQKCTYPEDACRFPEKAFSSMEAFGILVSDLCKLNQLEYYYGPNTLTYVGCVLFN</sequence>
<reference evidence="3" key="3">
    <citation type="submission" date="2021-11" db="EMBL/GenBank/DDBJ databases">
        <title>Isoprene-degrading acetogen.</title>
        <authorList>
            <person name="Yang Y."/>
            <person name="Jin H."/>
            <person name="Yan J."/>
        </authorList>
    </citation>
    <scope>NUCLEOTIDE SEQUENCE</scope>
    <source>
        <strain evidence="3">Berkeley</strain>
    </source>
</reference>
<reference evidence="2 5" key="2">
    <citation type="submission" date="2019-08" db="EMBL/GenBank/DDBJ databases">
        <title>Isolation and enrichment of carboxydotrophic bacteria from anaerobic sludge for the production of bio-based chemicals from syngas.</title>
        <authorList>
            <person name="Antares A.L."/>
            <person name="Moreira J."/>
            <person name="Diender M."/>
            <person name="Parshina S.N."/>
            <person name="Stams A.J.M."/>
            <person name="Alves M."/>
            <person name="Alves J.I."/>
            <person name="Sousa D.Z."/>
        </authorList>
    </citation>
    <scope>NUCLEOTIDE SEQUENCE [LARGE SCALE GENOMIC DNA]</scope>
    <source>
        <strain evidence="2 5">JM</strain>
    </source>
</reference>
<dbReference type="AlphaFoldDB" id="A0A1F2PL83"/>
<dbReference type="Proteomes" id="UP000322619">
    <property type="component" value="Unassembled WGS sequence"/>
</dbReference>
<dbReference type="EMBL" id="LKEU01000018">
    <property type="protein sequence ID" value="OFV71614.1"/>
    <property type="molecule type" value="Genomic_DNA"/>
</dbReference>
<gene>
    <name evidence="1" type="ORF">ACWI_09190</name>
    <name evidence="2" type="ORF">FXB42_06245</name>
    <name evidence="3" type="ORF">LNN31_16195</name>
</gene>
<dbReference type="EMBL" id="VSLA01000009">
    <property type="protein sequence ID" value="TYC86573.1"/>
    <property type="molecule type" value="Genomic_DNA"/>
</dbReference>
<protein>
    <submittedName>
        <fullName evidence="2">DUF2284 domain-containing protein</fullName>
    </submittedName>
</protein>
<dbReference type="Pfam" id="PF10050">
    <property type="entry name" value="DUF2284"/>
    <property type="match status" value="1"/>
</dbReference>
<evidence type="ECO:0000313" key="5">
    <source>
        <dbReference type="Proteomes" id="UP000322619"/>
    </source>
</evidence>
<reference evidence="1 4" key="1">
    <citation type="submission" date="2015-09" db="EMBL/GenBank/DDBJ databases">
        <title>Genome sequence of Acetobacterium wieringae DSM 1911.</title>
        <authorList>
            <person name="Poehlein A."/>
            <person name="Bengelsdorf F.R."/>
            <person name="Schiel-Bengelsdorf B."/>
            <person name="Duerre P."/>
            <person name="Daniel R."/>
        </authorList>
    </citation>
    <scope>NUCLEOTIDE SEQUENCE [LARGE SCALE GENOMIC DNA]</scope>
    <source>
        <strain evidence="1 4">DSM 1911</strain>
    </source>
</reference>
<accession>A0A1F2PL83</accession>
<evidence type="ECO:0000313" key="6">
    <source>
        <dbReference type="Proteomes" id="UP001163550"/>
    </source>
</evidence>
<organism evidence="1 4">
    <name type="scientific">Acetobacterium wieringae</name>
    <dbReference type="NCBI Taxonomy" id="52694"/>
    <lineage>
        <taxon>Bacteria</taxon>
        <taxon>Bacillati</taxon>
        <taxon>Bacillota</taxon>
        <taxon>Clostridia</taxon>
        <taxon>Eubacteriales</taxon>
        <taxon>Eubacteriaceae</taxon>
        <taxon>Acetobacterium</taxon>
    </lineage>
</organism>
<dbReference type="RefSeq" id="WP_070370260.1">
    <property type="nucleotide sequence ID" value="NZ_CABIIK010000004.1"/>
</dbReference>
<evidence type="ECO:0000313" key="4">
    <source>
        <dbReference type="Proteomes" id="UP000176244"/>
    </source>
</evidence>
<evidence type="ECO:0000313" key="3">
    <source>
        <dbReference type="EMBL" id="UYO62310.1"/>
    </source>
</evidence>
<evidence type="ECO:0000313" key="2">
    <source>
        <dbReference type="EMBL" id="TYC86573.1"/>
    </source>
</evidence>
<dbReference type="Proteomes" id="UP000176244">
    <property type="component" value="Unassembled WGS sequence"/>
</dbReference>
<name>A0A1F2PL83_9FIRM</name>
<dbReference type="InterPro" id="IPR019271">
    <property type="entry name" value="DUF2284_metal-binding"/>
</dbReference>
<dbReference type="Proteomes" id="UP001163550">
    <property type="component" value="Chromosome"/>
</dbReference>
<keyword evidence="6" id="KW-1185">Reference proteome</keyword>
<dbReference type="OrthoDB" id="5420534at2"/>
<evidence type="ECO:0000313" key="1">
    <source>
        <dbReference type="EMBL" id="OFV71614.1"/>
    </source>
</evidence>